<gene>
    <name evidence="1" type="ORF">LQ318_01995</name>
</gene>
<organism evidence="1 2">
    <name type="scientific">Fodinibius salicampi</name>
    <dbReference type="NCBI Taxonomy" id="1920655"/>
    <lineage>
        <taxon>Bacteria</taxon>
        <taxon>Pseudomonadati</taxon>
        <taxon>Balneolota</taxon>
        <taxon>Balneolia</taxon>
        <taxon>Balneolales</taxon>
        <taxon>Balneolaceae</taxon>
        <taxon>Fodinibius</taxon>
    </lineage>
</organism>
<dbReference type="Proteomes" id="UP001207337">
    <property type="component" value="Unassembled WGS sequence"/>
</dbReference>
<accession>A0ABT3PUZ6</accession>
<comment type="caution">
    <text evidence="1">The sequence shown here is derived from an EMBL/GenBank/DDBJ whole genome shotgun (WGS) entry which is preliminary data.</text>
</comment>
<dbReference type="InterPro" id="IPR036388">
    <property type="entry name" value="WH-like_DNA-bd_sf"/>
</dbReference>
<proteinExistence type="predicted"/>
<dbReference type="InterPro" id="IPR036390">
    <property type="entry name" value="WH_DNA-bd_sf"/>
</dbReference>
<sequence length="86" mass="9786">MIIGSKFSRKYHQLLIKIGELSLGKINKEISVKNLNSDLDMDRTEIKNALEYLEELGYIHIKTIGGPLLYGHITITESGLQKYHSL</sequence>
<dbReference type="Gene3D" id="1.10.10.10">
    <property type="entry name" value="Winged helix-like DNA-binding domain superfamily/Winged helix DNA-binding domain"/>
    <property type="match status" value="1"/>
</dbReference>
<name>A0ABT3PUZ6_9BACT</name>
<protein>
    <recommendedName>
        <fullName evidence="3">Winged helix-turn-helix</fullName>
    </recommendedName>
</protein>
<dbReference type="RefSeq" id="WP_265787065.1">
    <property type="nucleotide sequence ID" value="NZ_BAABRS010000001.1"/>
</dbReference>
<reference evidence="1 2" key="1">
    <citation type="submission" date="2021-11" db="EMBL/GenBank/DDBJ databases">
        <title>Aliifidinibius sp. nov., a new bacterium isolated from saline soil.</title>
        <authorList>
            <person name="Galisteo C."/>
            <person name="De La Haba R."/>
            <person name="Sanchez-Porro C."/>
            <person name="Ventosa A."/>
        </authorList>
    </citation>
    <scope>NUCLEOTIDE SEQUENCE [LARGE SCALE GENOMIC DNA]</scope>
    <source>
        <strain evidence="1 2">KACC 190600</strain>
    </source>
</reference>
<dbReference type="SUPFAM" id="SSF46785">
    <property type="entry name" value="Winged helix' DNA-binding domain"/>
    <property type="match status" value="1"/>
</dbReference>
<dbReference type="EMBL" id="JAJNDC010000001">
    <property type="protein sequence ID" value="MCW9711663.1"/>
    <property type="molecule type" value="Genomic_DNA"/>
</dbReference>
<evidence type="ECO:0000313" key="2">
    <source>
        <dbReference type="Proteomes" id="UP001207337"/>
    </source>
</evidence>
<evidence type="ECO:0000313" key="1">
    <source>
        <dbReference type="EMBL" id="MCW9711663.1"/>
    </source>
</evidence>
<evidence type="ECO:0008006" key="3">
    <source>
        <dbReference type="Google" id="ProtNLM"/>
    </source>
</evidence>
<keyword evidence="2" id="KW-1185">Reference proteome</keyword>